<proteinExistence type="predicted"/>
<evidence type="ECO:0008006" key="3">
    <source>
        <dbReference type="Google" id="ProtNLM"/>
    </source>
</evidence>
<dbReference type="SUPFAM" id="SSF75005">
    <property type="entry name" value="Arabinanase/levansucrase/invertase"/>
    <property type="match status" value="1"/>
</dbReference>
<dbReference type="Gene3D" id="2.115.10.20">
    <property type="entry name" value="Glycosyl hydrolase domain, family 43"/>
    <property type="match status" value="2"/>
</dbReference>
<dbReference type="Proteomes" id="UP001345219">
    <property type="component" value="Chromosome 5"/>
</dbReference>
<protein>
    <recommendedName>
        <fullName evidence="3">Arabinanase/levansucrase/invertase</fullName>
    </recommendedName>
</protein>
<evidence type="ECO:0000313" key="1">
    <source>
        <dbReference type="EMBL" id="KAK4760441.1"/>
    </source>
</evidence>
<dbReference type="PANTHER" id="PTHR35279:SF3">
    <property type="entry name" value="GLYCOSYL HYDROLASE FAMILY 32 N-TERMINAL DOMAIN-CONTAINING PROTEIN"/>
    <property type="match status" value="1"/>
</dbReference>
<dbReference type="PANTHER" id="PTHR35279">
    <property type="match status" value="1"/>
</dbReference>
<accession>A0AAN7Q672</accession>
<organism evidence="1 2">
    <name type="scientific">Trapa incisa</name>
    <dbReference type="NCBI Taxonomy" id="236973"/>
    <lineage>
        <taxon>Eukaryota</taxon>
        <taxon>Viridiplantae</taxon>
        <taxon>Streptophyta</taxon>
        <taxon>Embryophyta</taxon>
        <taxon>Tracheophyta</taxon>
        <taxon>Spermatophyta</taxon>
        <taxon>Magnoliopsida</taxon>
        <taxon>eudicotyledons</taxon>
        <taxon>Gunneridae</taxon>
        <taxon>Pentapetalae</taxon>
        <taxon>rosids</taxon>
        <taxon>malvids</taxon>
        <taxon>Myrtales</taxon>
        <taxon>Lythraceae</taxon>
        <taxon>Trapa</taxon>
    </lineage>
</organism>
<dbReference type="InterPro" id="IPR023296">
    <property type="entry name" value="Glyco_hydro_beta-prop_sf"/>
</dbReference>
<sequence>MKEEKTSSFCSFKGARSSLSLSLVSLIYPSTMESAILQCHVQPYSTRLQSRPPTIYEKTLTSEWSFKSLCRSGLVARTATGRYHPRIATKCTMRTGIDSANSPRNKNNTAVEVDTAASKARRLTVPPPDKVATSITSSRGLVLDLGLAGSWDSAEVGSPVVKRYVGDNEERWYMWYHGRSLGEEEEEEEEDGTGDRDSIGLTTSCNGIHWSRGEGRVVRSCGEAGMVMECRDNWWAFDTESIRPSELVVMSSPMYSSVYWLYYTGYSSSSEVVVMDTPAGPVSNPERSLNRKSLHSLPGLACSQDGRNWARIEGDHHSGALLDVGSGSEWDSLFIAGPQVVVHASDDVRMYYHSFDRETGRYAVGLARSRDGIRWVKCGKIMVGDGPTGSFDEIGIKSVSVAKMGRDGTYLMAYEAVAEDGRTSIGMAASEDGLRCWRRLGEGPVLEASGTDGWDSWGVGSPCLVPMEGHEDEWRIYYVGTSLGGRTGIGMAISKGGDTGSFGRWSGISL</sequence>
<gene>
    <name evidence="1" type="ORF">SAY87_005334</name>
</gene>
<dbReference type="AlphaFoldDB" id="A0AAN7Q672"/>
<comment type="caution">
    <text evidence="1">The sequence shown here is derived from an EMBL/GenBank/DDBJ whole genome shotgun (WGS) entry which is preliminary data.</text>
</comment>
<dbReference type="EMBL" id="JAXIOK010000010">
    <property type="protein sequence ID" value="KAK4760441.1"/>
    <property type="molecule type" value="Genomic_DNA"/>
</dbReference>
<reference evidence="1 2" key="1">
    <citation type="journal article" date="2023" name="Hortic Res">
        <title>Pangenome of water caltrop reveals structural variations and asymmetric subgenome divergence after allopolyploidization.</title>
        <authorList>
            <person name="Zhang X."/>
            <person name="Chen Y."/>
            <person name="Wang L."/>
            <person name="Yuan Y."/>
            <person name="Fang M."/>
            <person name="Shi L."/>
            <person name="Lu R."/>
            <person name="Comes H.P."/>
            <person name="Ma Y."/>
            <person name="Chen Y."/>
            <person name="Huang G."/>
            <person name="Zhou Y."/>
            <person name="Zheng Z."/>
            <person name="Qiu Y."/>
        </authorList>
    </citation>
    <scope>NUCLEOTIDE SEQUENCE [LARGE SCALE GENOMIC DNA]</scope>
    <source>
        <tissue evidence="1">Roots</tissue>
    </source>
</reference>
<evidence type="ECO:0000313" key="2">
    <source>
        <dbReference type="Proteomes" id="UP001345219"/>
    </source>
</evidence>
<name>A0AAN7Q672_9MYRT</name>
<keyword evidence="2" id="KW-1185">Reference proteome</keyword>